<keyword evidence="1" id="KW-1133">Transmembrane helix</keyword>
<evidence type="ECO:0000313" key="2">
    <source>
        <dbReference type="EMBL" id="GAA5799708.1"/>
    </source>
</evidence>
<keyword evidence="1" id="KW-0472">Membrane</keyword>
<feature type="transmembrane region" description="Helical" evidence="1">
    <location>
        <begin position="20"/>
        <end position="39"/>
    </location>
</feature>
<keyword evidence="3" id="KW-1185">Reference proteome</keyword>
<protein>
    <submittedName>
        <fullName evidence="2">Uncharacterized protein</fullName>
    </submittedName>
</protein>
<dbReference type="Proteomes" id="UP001476247">
    <property type="component" value="Unassembled WGS sequence"/>
</dbReference>
<dbReference type="InterPro" id="IPR024371">
    <property type="entry name" value="AcetylCoA_trans_1-like"/>
</dbReference>
<keyword evidence="1" id="KW-0812">Transmembrane</keyword>
<gene>
    <name evidence="2" type="ORF">HPULCUR_005125</name>
</gene>
<evidence type="ECO:0000313" key="3">
    <source>
        <dbReference type="Proteomes" id="UP001476247"/>
    </source>
</evidence>
<dbReference type="EMBL" id="BAABUJ010000013">
    <property type="protein sequence ID" value="GAA5799708.1"/>
    <property type="molecule type" value="Genomic_DNA"/>
</dbReference>
<dbReference type="Pfam" id="PF13000">
    <property type="entry name" value="Acatn"/>
    <property type="match status" value="1"/>
</dbReference>
<proteinExistence type="predicted"/>
<sequence>MFNLPCSPDCESCTLVKDGYYIVGTVCVVAGLIMLLAYIKPIVQRLERYPKQMWRLNSDK</sequence>
<name>A0ABP9XY72_9FUNG</name>
<evidence type="ECO:0000256" key="1">
    <source>
        <dbReference type="SAM" id="Phobius"/>
    </source>
</evidence>
<accession>A0ABP9XY72</accession>
<organism evidence="2 3">
    <name type="scientific">Helicostylum pulchrum</name>
    <dbReference type="NCBI Taxonomy" id="562976"/>
    <lineage>
        <taxon>Eukaryota</taxon>
        <taxon>Fungi</taxon>
        <taxon>Fungi incertae sedis</taxon>
        <taxon>Mucoromycota</taxon>
        <taxon>Mucoromycotina</taxon>
        <taxon>Mucoromycetes</taxon>
        <taxon>Mucorales</taxon>
        <taxon>Mucorineae</taxon>
        <taxon>Mucoraceae</taxon>
        <taxon>Helicostylum</taxon>
    </lineage>
</organism>
<comment type="caution">
    <text evidence="2">The sequence shown here is derived from an EMBL/GenBank/DDBJ whole genome shotgun (WGS) entry which is preliminary data.</text>
</comment>
<reference evidence="2 3" key="1">
    <citation type="submission" date="2024-04" db="EMBL/GenBank/DDBJ databases">
        <title>genome sequences of Mucor flavus KT1a and Helicostylum pulchrum KT1b strains isolation_sourced from the surface of a dry-aged beef.</title>
        <authorList>
            <person name="Toyotome T."/>
            <person name="Hosono M."/>
            <person name="Torimaru M."/>
            <person name="Fukuda K."/>
            <person name="Mikami N."/>
        </authorList>
    </citation>
    <scope>NUCLEOTIDE SEQUENCE [LARGE SCALE GENOMIC DNA]</scope>
    <source>
        <strain evidence="2 3">KT1b</strain>
    </source>
</reference>